<name>A0A4R0IXY1_9ACTN</name>
<proteinExistence type="predicted"/>
<dbReference type="InterPro" id="IPR034660">
    <property type="entry name" value="DinB/YfiT-like"/>
</dbReference>
<evidence type="ECO:0000259" key="1">
    <source>
        <dbReference type="Pfam" id="PF11716"/>
    </source>
</evidence>
<dbReference type="SUPFAM" id="SSF55718">
    <property type="entry name" value="SCP-like"/>
    <property type="match status" value="1"/>
</dbReference>
<organism evidence="2 3">
    <name type="scientific">Kribbella capetownensis</name>
    <dbReference type="NCBI Taxonomy" id="1572659"/>
    <lineage>
        <taxon>Bacteria</taxon>
        <taxon>Bacillati</taxon>
        <taxon>Actinomycetota</taxon>
        <taxon>Actinomycetes</taxon>
        <taxon>Propionibacteriales</taxon>
        <taxon>Kribbellaceae</taxon>
        <taxon>Kribbella</taxon>
    </lineage>
</organism>
<dbReference type="GO" id="GO:0046872">
    <property type="term" value="F:metal ion binding"/>
    <property type="evidence" value="ECO:0007669"/>
    <property type="project" value="InterPro"/>
</dbReference>
<evidence type="ECO:0000313" key="3">
    <source>
        <dbReference type="Proteomes" id="UP000293342"/>
    </source>
</evidence>
<dbReference type="NCBIfam" id="TIGR03083">
    <property type="entry name" value="maleylpyruvate isomerase family mycothiol-dependent enzyme"/>
    <property type="match status" value="1"/>
</dbReference>
<gene>
    <name evidence="2" type="ORF">E0H75_40260</name>
</gene>
<dbReference type="SUPFAM" id="SSF109854">
    <property type="entry name" value="DinB/YfiT-like putative metalloenzymes"/>
    <property type="match status" value="1"/>
</dbReference>
<dbReference type="Pfam" id="PF11716">
    <property type="entry name" value="MDMPI_N"/>
    <property type="match status" value="1"/>
</dbReference>
<protein>
    <submittedName>
        <fullName evidence="2">Maleylpyruvate isomerase family mycothiol-dependent enzyme</fullName>
    </submittedName>
</protein>
<comment type="caution">
    <text evidence="2">The sequence shown here is derived from an EMBL/GenBank/DDBJ whole genome shotgun (WGS) entry which is preliminary data.</text>
</comment>
<keyword evidence="2" id="KW-0413">Isomerase</keyword>
<dbReference type="EMBL" id="SJKD01000015">
    <property type="protein sequence ID" value="TCC37504.1"/>
    <property type="molecule type" value="Genomic_DNA"/>
</dbReference>
<evidence type="ECO:0000313" key="2">
    <source>
        <dbReference type="EMBL" id="TCC37504.1"/>
    </source>
</evidence>
<dbReference type="Proteomes" id="UP000293342">
    <property type="component" value="Unassembled WGS sequence"/>
</dbReference>
<dbReference type="InterPro" id="IPR024344">
    <property type="entry name" value="MDMPI_metal-binding"/>
</dbReference>
<dbReference type="InterPro" id="IPR017517">
    <property type="entry name" value="Maleyloyr_isom"/>
</dbReference>
<keyword evidence="3" id="KW-1185">Reference proteome</keyword>
<keyword evidence="2" id="KW-0670">Pyruvate</keyword>
<dbReference type="InterPro" id="IPR036527">
    <property type="entry name" value="SCP2_sterol-bd_dom_sf"/>
</dbReference>
<feature type="domain" description="Mycothiol-dependent maleylpyruvate isomerase metal-binding" evidence="1">
    <location>
        <begin position="9"/>
        <end position="139"/>
    </location>
</feature>
<accession>A0A4R0IXY1</accession>
<dbReference type="Gene3D" id="1.20.120.450">
    <property type="entry name" value="dinb family like domain"/>
    <property type="match status" value="1"/>
</dbReference>
<dbReference type="AlphaFoldDB" id="A0A4R0IXY1"/>
<reference evidence="2 3" key="1">
    <citation type="submission" date="2019-02" db="EMBL/GenBank/DDBJ databases">
        <title>Kribbella capetownensis sp. nov. and Kribbella speibonae sp. nov., isolated from soil.</title>
        <authorList>
            <person name="Curtis S.M."/>
            <person name="Norton I."/>
            <person name="Everest G.J."/>
            <person name="Meyers P.R."/>
        </authorList>
    </citation>
    <scope>NUCLEOTIDE SEQUENCE [LARGE SCALE GENOMIC DNA]</scope>
    <source>
        <strain evidence="2 3">YM53</strain>
    </source>
</reference>
<sequence length="235" mass="25320">MSDLIDEVKQSARRLVTTAAGLTDADIRGASMLPRWARGHVLVHVARSADAYSWLLRSARGSTQLGSRPTTAPPSGATAPALEVTSDLRVSLEDFAAAMSEMPADAWRHTVTALAGWPHPAWFTLRRCLREVEAHHVDLCCDYQMRDWPTSYVAWALDDTLVTMKARGFPLGSAEAIDLGRTWTVTPGGPAVVAAGHELLGWLAGRSAAPSVSSAAELPVPPPWPQPPAWSIRIT</sequence>
<dbReference type="GO" id="GO:0016853">
    <property type="term" value="F:isomerase activity"/>
    <property type="evidence" value="ECO:0007669"/>
    <property type="project" value="UniProtKB-KW"/>
</dbReference>
<dbReference type="OrthoDB" id="5118203at2"/>